<dbReference type="GO" id="GO:0006465">
    <property type="term" value="P:signal peptide processing"/>
    <property type="evidence" value="ECO:0007669"/>
    <property type="project" value="InterPro"/>
</dbReference>
<dbReference type="Pfam" id="PF10502">
    <property type="entry name" value="Peptidase_S26"/>
    <property type="match status" value="2"/>
</dbReference>
<feature type="active site" evidence="10">
    <location>
        <position position="37"/>
    </location>
</feature>
<dbReference type="OrthoDB" id="9996127at2759"/>
<dbReference type="InterPro" id="IPR000223">
    <property type="entry name" value="Pept_S26A_signal_pept_1"/>
</dbReference>
<evidence type="ECO:0000256" key="3">
    <source>
        <dbReference type="ARBA" id="ARBA00022670"/>
    </source>
</evidence>
<name>G3AZM7_CANTC</name>
<dbReference type="HOGENOM" id="CLU_028723_4_1_1"/>
<feature type="domain" description="Peptidase S26" evidence="12">
    <location>
        <begin position="107"/>
        <end position="148"/>
    </location>
</feature>
<dbReference type="SUPFAM" id="SSF51306">
    <property type="entry name" value="LexA/Signal peptidase"/>
    <property type="match status" value="1"/>
</dbReference>
<dbReference type="GO" id="GO:0006627">
    <property type="term" value="P:protein processing involved in protein targeting to mitochondrion"/>
    <property type="evidence" value="ECO:0007669"/>
    <property type="project" value="InterPro"/>
</dbReference>
<keyword evidence="5 11" id="KW-0999">Mitochondrion inner membrane</keyword>
<dbReference type="EMBL" id="GL996512">
    <property type="protein sequence ID" value="EGV65623.1"/>
    <property type="molecule type" value="Genomic_DNA"/>
</dbReference>
<accession>G3AZM7</accession>
<dbReference type="Gene3D" id="2.10.109.10">
    <property type="entry name" value="Umud Fragment, subunit A"/>
    <property type="match status" value="1"/>
</dbReference>
<dbReference type="STRING" id="590646.G3AZM7"/>
<keyword evidence="9" id="KW-0472">Membrane</keyword>
<keyword evidence="3 11" id="KW-0645">Protease</keyword>
<reference evidence="13 14" key="1">
    <citation type="journal article" date="2011" name="Proc. Natl. Acad. Sci. U.S.A.">
        <title>Comparative genomics of xylose-fermenting fungi for enhanced biofuel production.</title>
        <authorList>
            <person name="Wohlbach D.J."/>
            <person name="Kuo A."/>
            <person name="Sato T.K."/>
            <person name="Potts K.M."/>
            <person name="Salamov A.A."/>
            <person name="LaButti K.M."/>
            <person name="Sun H."/>
            <person name="Clum A."/>
            <person name="Pangilinan J.L."/>
            <person name="Lindquist E.A."/>
            <person name="Lucas S."/>
            <person name="Lapidus A."/>
            <person name="Jin M."/>
            <person name="Gunawan C."/>
            <person name="Balan V."/>
            <person name="Dale B.E."/>
            <person name="Jeffries T.W."/>
            <person name="Zinkel R."/>
            <person name="Barry K.W."/>
            <person name="Grigoriev I.V."/>
            <person name="Gasch A.P."/>
        </authorList>
    </citation>
    <scope>NUCLEOTIDE SEQUENCE [LARGE SCALE GENOMIC DNA]</scope>
    <source>
        <strain evidence="14">ATCC 10573 / BCRC 21748 / CBS 615 / JCM 9827 / NBRC 10315 / NRRL Y-1498 / VKM Y-70</strain>
    </source>
</reference>
<evidence type="ECO:0000256" key="7">
    <source>
        <dbReference type="ARBA" id="ARBA00022989"/>
    </source>
</evidence>
<keyword evidence="4" id="KW-0812">Transmembrane</keyword>
<keyword evidence="6 11" id="KW-0378">Hydrolase</keyword>
<evidence type="ECO:0000256" key="6">
    <source>
        <dbReference type="ARBA" id="ARBA00022801"/>
    </source>
</evidence>
<dbReference type="PRINTS" id="PR00727">
    <property type="entry name" value="LEADERPTASE"/>
</dbReference>
<keyword evidence="14" id="KW-1185">Reference proteome</keyword>
<feature type="domain" description="Peptidase S26" evidence="12">
    <location>
        <begin position="8"/>
        <end position="101"/>
    </location>
</feature>
<dbReference type="InterPro" id="IPR036286">
    <property type="entry name" value="LexA/Signal_pep-like_sf"/>
</dbReference>
<dbReference type="PANTHER" id="PTHR46041">
    <property type="entry name" value="MITOCHONDRIAL INNER MEMBRANE PROTEASE SUBUNIT 2"/>
    <property type="match status" value="1"/>
</dbReference>
<keyword evidence="8 11" id="KW-0496">Mitochondrion</keyword>
<dbReference type="FunFam" id="2.10.109.10:FF:000005">
    <property type="entry name" value="Mitochondrial inner membrane protease subunit"/>
    <property type="match status" value="1"/>
</dbReference>
<evidence type="ECO:0000313" key="13">
    <source>
        <dbReference type="EMBL" id="EGV65623.1"/>
    </source>
</evidence>
<dbReference type="GO" id="GO:0042720">
    <property type="term" value="C:mitochondrial inner membrane peptidase complex"/>
    <property type="evidence" value="ECO:0007669"/>
    <property type="project" value="InterPro"/>
</dbReference>
<sequence length="167" mass="18336">MSAAVHIKTILATLTWVPVIYTFTEHVYQPYFITGRSMTPAFNPGTSTMTNDITMVQKFGLKSPDSLHRGDVILFRSPLSPEKILTKRVIAVGGDTVACTHKYPKPTARVPRNHLWVEGDNEFHSIDSNNFGPISQGLVVGKVVNVIWPPSRMGADFSGGGRNALVE</sequence>
<feature type="active site" evidence="10">
    <location>
        <position position="87"/>
    </location>
</feature>
<dbReference type="Proteomes" id="UP000000707">
    <property type="component" value="Unassembled WGS sequence"/>
</dbReference>
<dbReference type="NCBIfam" id="TIGR02227">
    <property type="entry name" value="sigpep_I_bact"/>
    <property type="match status" value="1"/>
</dbReference>
<gene>
    <name evidence="13" type="ORF">CANTEDRAFT_101982</name>
</gene>
<evidence type="ECO:0000256" key="10">
    <source>
        <dbReference type="PIRSR" id="PIRSR600223-1"/>
    </source>
</evidence>
<evidence type="ECO:0000313" key="14">
    <source>
        <dbReference type="Proteomes" id="UP000000707"/>
    </source>
</evidence>
<dbReference type="PANTHER" id="PTHR46041:SF2">
    <property type="entry name" value="MITOCHONDRIAL INNER MEMBRANE PROTEASE SUBUNIT 2"/>
    <property type="match status" value="1"/>
</dbReference>
<dbReference type="AlphaFoldDB" id="G3AZM7"/>
<dbReference type="eggNOG" id="KOG1568">
    <property type="taxonomic scope" value="Eukaryota"/>
</dbReference>
<dbReference type="EC" id="3.4.21.-" evidence="11"/>
<keyword evidence="7" id="KW-1133">Transmembrane helix</keyword>
<evidence type="ECO:0000256" key="4">
    <source>
        <dbReference type="ARBA" id="ARBA00022692"/>
    </source>
</evidence>
<evidence type="ECO:0000256" key="9">
    <source>
        <dbReference type="ARBA" id="ARBA00023136"/>
    </source>
</evidence>
<dbReference type="GO" id="GO:0004252">
    <property type="term" value="F:serine-type endopeptidase activity"/>
    <property type="evidence" value="ECO:0007669"/>
    <property type="project" value="InterPro"/>
</dbReference>
<evidence type="ECO:0000256" key="1">
    <source>
        <dbReference type="ARBA" id="ARBA00004434"/>
    </source>
</evidence>
<evidence type="ECO:0000256" key="8">
    <source>
        <dbReference type="ARBA" id="ARBA00023128"/>
    </source>
</evidence>
<organism evidence="14">
    <name type="scientific">Candida tenuis (strain ATCC 10573 / BCRC 21748 / CBS 615 / JCM 9827 / NBRC 10315 / NRRL Y-1498 / VKM Y-70)</name>
    <name type="common">Yeast</name>
    <name type="synonym">Yamadazyma tenuis</name>
    <dbReference type="NCBI Taxonomy" id="590646"/>
    <lineage>
        <taxon>Eukaryota</taxon>
        <taxon>Fungi</taxon>
        <taxon>Dikarya</taxon>
        <taxon>Ascomycota</taxon>
        <taxon>Saccharomycotina</taxon>
        <taxon>Pichiomycetes</taxon>
        <taxon>Debaryomycetaceae</taxon>
        <taxon>Yamadazyma</taxon>
    </lineage>
</organism>
<dbReference type="InterPro" id="IPR019533">
    <property type="entry name" value="Peptidase_S26"/>
</dbReference>
<dbReference type="InterPro" id="IPR037730">
    <property type="entry name" value="IMP2"/>
</dbReference>
<evidence type="ECO:0000256" key="5">
    <source>
        <dbReference type="ARBA" id="ARBA00022792"/>
    </source>
</evidence>
<evidence type="ECO:0000259" key="12">
    <source>
        <dbReference type="Pfam" id="PF10502"/>
    </source>
</evidence>
<proteinExistence type="inferred from homology"/>
<protein>
    <recommendedName>
        <fullName evidence="11">Mitochondrial inner membrane protease subunit</fullName>
        <ecNumber evidence="11">3.4.21.-</ecNumber>
    </recommendedName>
</protein>
<comment type="subcellular location">
    <subcellularLocation>
        <location evidence="1">Mitochondrion inner membrane</location>
        <topology evidence="1">Single-pass membrane protein</topology>
    </subcellularLocation>
</comment>
<comment type="similarity">
    <text evidence="2">Belongs to the peptidase S26 family. IMP2 subfamily.</text>
</comment>
<evidence type="ECO:0000256" key="11">
    <source>
        <dbReference type="RuleBase" id="RU362041"/>
    </source>
</evidence>
<dbReference type="CDD" id="cd06530">
    <property type="entry name" value="S26_SPase_I"/>
    <property type="match status" value="1"/>
</dbReference>
<evidence type="ECO:0000256" key="2">
    <source>
        <dbReference type="ARBA" id="ARBA00007066"/>
    </source>
</evidence>